<dbReference type="EMBL" id="BMRG01000015">
    <property type="protein sequence ID" value="GGP75577.1"/>
    <property type="molecule type" value="Genomic_DNA"/>
</dbReference>
<dbReference type="SUPFAM" id="SSF52402">
    <property type="entry name" value="Adenine nucleotide alpha hydrolases-like"/>
    <property type="match status" value="2"/>
</dbReference>
<evidence type="ECO:0000259" key="2">
    <source>
        <dbReference type="Pfam" id="PF00582"/>
    </source>
</evidence>
<dbReference type="Proteomes" id="UP000639606">
    <property type="component" value="Unassembled WGS sequence"/>
</dbReference>
<dbReference type="PRINTS" id="PR01438">
    <property type="entry name" value="UNVRSLSTRESS"/>
</dbReference>
<dbReference type="PANTHER" id="PTHR46268:SF6">
    <property type="entry name" value="UNIVERSAL STRESS PROTEIN UP12"/>
    <property type="match status" value="1"/>
</dbReference>
<evidence type="ECO:0000256" key="1">
    <source>
        <dbReference type="ARBA" id="ARBA00008791"/>
    </source>
</evidence>
<dbReference type="Gene3D" id="3.40.50.620">
    <property type="entry name" value="HUPs"/>
    <property type="match status" value="2"/>
</dbReference>
<dbReference type="AlphaFoldDB" id="A0A918EGT3"/>
<dbReference type="PANTHER" id="PTHR46268">
    <property type="entry name" value="STRESS RESPONSE PROTEIN NHAX"/>
    <property type="match status" value="1"/>
</dbReference>
<sequence length="283" mass="29642">MDGSASALAATRWAAEQAARHRAPLRLVHAYQLPVSGYPEVVVAAREVQRAFEEQGGQWVEQAAAAARAVADVPVETSVAVGHPVAALVSASRGARLVVLGSRGHTGLSSLLVGSVAVAVTAHGECPVVVVRDESPADGPVVVGVDGSPTSEDAVAFAFEEASLRGAPLTAVIAWTDFLVDSAYHSRFTVDWSQVEQEELRVLAERLAGWQEKYPDVPVNRLVLHERPAKALLGAAEGAQLLVVGSHGLGGFAGMLLGSTSRSLLHHARCPLAVVRPREGKKS</sequence>
<gene>
    <name evidence="3" type="ORF">GCM10010185_56640</name>
</gene>
<comment type="similarity">
    <text evidence="1">Belongs to the universal stress protein A family.</text>
</comment>
<reference evidence="3" key="1">
    <citation type="journal article" date="2014" name="Int. J. Syst. Evol. Microbiol.">
        <title>Complete genome sequence of Corynebacterium casei LMG S-19264T (=DSM 44701T), isolated from a smear-ripened cheese.</title>
        <authorList>
            <consortium name="US DOE Joint Genome Institute (JGI-PGF)"/>
            <person name="Walter F."/>
            <person name="Albersmeier A."/>
            <person name="Kalinowski J."/>
            <person name="Ruckert C."/>
        </authorList>
    </citation>
    <scope>NUCLEOTIDE SEQUENCE</scope>
    <source>
        <strain evidence="3">JCM 3313</strain>
    </source>
</reference>
<dbReference type="InterPro" id="IPR006016">
    <property type="entry name" value="UspA"/>
</dbReference>
<dbReference type="InterPro" id="IPR006015">
    <property type="entry name" value="Universal_stress_UspA"/>
</dbReference>
<evidence type="ECO:0000313" key="3">
    <source>
        <dbReference type="EMBL" id="GGP75577.1"/>
    </source>
</evidence>
<reference evidence="3" key="2">
    <citation type="submission" date="2020-09" db="EMBL/GenBank/DDBJ databases">
        <authorList>
            <person name="Sun Q."/>
            <person name="Ohkuma M."/>
        </authorList>
    </citation>
    <scope>NUCLEOTIDE SEQUENCE</scope>
    <source>
        <strain evidence="3">JCM 3313</strain>
    </source>
</reference>
<feature type="domain" description="UspA" evidence="2">
    <location>
        <begin position="140"/>
        <end position="276"/>
    </location>
</feature>
<dbReference type="InterPro" id="IPR014729">
    <property type="entry name" value="Rossmann-like_a/b/a_fold"/>
</dbReference>
<dbReference type="Pfam" id="PF00582">
    <property type="entry name" value="Usp"/>
    <property type="match status" value="2"/>
</dbReference>
<keyword evidence="4" id="KW-1185">Reference proteome</keyword>
<protein>
    <submittedName>
        <fullName evidence="3">Universal stress protein</fullName>
    </submittedName>
</protein>
<proteinExistence type="inferred from homology"/>
<evidence type="ECO:0000313" key="4">
    <source>
        <dbReference type="Proteomes" id="UP000639606"/>
    </source>
</evidence>
<name>A0A918EGT3_9PSEU</name>
<organism evidence="3 4">
    <name type="scientific">Saccharothrix coeruleofusca</name>
    <dbReference type="NCBI Taxonomy" id="33919"/>
    <lineage>
        <taxon>Bacteria</taxon>
        <taxon>Bacillati</taxon>
        <taxon>Actinomycetota</taxon>
        <taxon>Actinomycetes</taxon>
        <taxon>Pseudonocardiales</taxon>
        <taxon>Pseudonocardiaceae</taxon>
        <taxon>Saccharothrix</taxon>
    </lineage>
</organism>
<feature type="domain" description="UspA" evidence="2">
    <location>
        <begin position="1"/>
        <end position="132"/>
    </location>
</feature>
<accession>A0A918EGT3</accession>
<comment type="caution">
    <text evidence="3">The sequence shown here is derived from an EMBL/GenBank/DDBJ whole genome shotgun (WGS) entry which is preliminary data.</text>
</comment>